<evidence type="ECO:0000313" key="1">
    <source>
        <dbReference type="EMBL" id="ABX70700.1"/>
    </source>
</evidence>
<dbReference type="Proteomes" id="UP000008556">
    <property type="component" value="Chromosome"/>
</dbReference>
<reference evidence="1 2" key="1">
    <citation type="submission" date="2007-11" db="EMBL/GenBank/DDBJ databases">
        <authorList>
            <consortium name="The Salmonella enterica serovar Paratyphi B Genome Sequencing Project"/>
            <person name="McClelland M."/>
            <person name="Sanderson E.K."/>
            <person name="Porwollik S."/>
            <person name="Spieth J."/>
            <person name="Clifton W.S."/>
            <person name="Fulton R."/>
            <person name="Cordes M."/>
            <person name="Wollam A."/>
            <person name="Shah N."/>
            <person name="Pepin K."/>
            <person name="Bhonagiri V."/>
            <person name="Nash W."/>
            <person name="Johnson M."/>
            <person name="Thiruvilangam P."/>
            <person name="Wilson R."/>
        </authorList>
    </citation>
    <scope>NUCLEOTIDE SEQUENCE [LARGE SCALE GENOMIC DNA]</scope>
    <source>
        <strain evidence="2">ATCC BAA-1250 / SPB7</strain>
    </source>
</reference>
<evidence type="ECO:0000313" key="2">
    <source>
        <dbReference type="Proteomes" id="UP000008556"/>
    </source>
</evidence>
<name>A0A6C6Z9A4_SALPB</name>
<gene>
    <name evidence="1" type="ordered locus">SPAB_05427</name>
</gene>
<dbReference type="AlphaFoldDB" id="A0A6C6Z9A4"/>
<accession>A0A6C6Z9A4</accession>
<dbReference type="KEGG" id="spq:SPAB_05427"/>
<organism evidence="1 2">
    <name type="scientific">Salmonella paratyphi B (strain ATCC BAA-1250 / SPB7)</name>
    <dbReference type="NCBI Taxonomy" id="1016998"/>
    <lineage>
        <taxon>Bacteria</taxon>
        <taxon>Pseudomonadati</taxon>
        <taxon>Pseudomonadota</taxon>
        <taxon>Gammaproteobacteria</taxon>
        <taxon>Enterobacterales</taxon>
        <taxon>Enterobacteriaceae</taxon>
        <taxon>Salmonella</taxon>
    </lineage>
</organism>
<proteinExistence type="predicted"/>
<dbReference type="EMBL" id="CP000886">
    <property type="protein sequence ID" value="ABX70700.1"/>
    <property type="molecule type" value="Genomic_DNA"/>
</dbReference>
<protein>
    <submittedName>
        <fullName evidence="1">Uncharacterized protein</fullName>
    </submittedName>
</protein>
<sequence>MNLAMKVPFTSVSVFQIRLAAVVWPQFSYRFHSL</sequence>